<evidence type="ECO:0000256" key="1">
    <source>
        <dbReference type="SAM" id="MobiDB-lite"/>
    </source>
</evidence>
<dbReference type="AlphaFoldDB" id="A0A9P4PJB7"/>
<feature type="compositionally biased region" description="Basic and acidic residues" evidence="1">
    <location>
        <begin position="241"/>
        <end position="250"/>
    </location>
</feature>
<evidence type="ECO:0000313" key="2">
    <source>
        <dbReference type="EMBL" id="KAF2445110.1"/>
    </source>
</evidence>
<comment type="caution">
    <text evidence="2">The sequence shown here is derived from an EMBL/GenBank/DDBJ whole genome shotgun (WGS) entry which is preliminary data.</text>
</comment>
<gene>
    <name evidence="2" type="ORF">P171DRAFT_521159</name>
</gene>
<name>A0A9P4PJB7_9PLEO</name>
<dbReference type="EMBL" id="MU001500">
    <property type="protein sequence ID" value="KAF2445110.1"/>
    <property type="molecule type" value="Genomic_DNA"/>
</dbReference>
<proteinExistence type="predicted"/>
<feature type="region of interest" description="Disordered" evidence="1">
    <location>
        <begin position="31"/>
        <end position="69"/>
    </location>
</feature>
<dbReference type="OrthoDB" id="3438340at2759"/>
<feature type="compositionally biased region" description="Basic residues" evidence="1">
    <location>
        <begin position="100"/>
        <end position="112"/>
    </location>
</feature>
<dbReference type="Pfam" id="PF11595">
    <property type="entry name" value="DUF3245"/>
    <property type="match status" value="1"/>
</dbReference>
<feature type="region of interest" description="Disordered" evidence="1">
    <location>
        <begin position="100"/>
        <end position="250"/>
    </location>
</feature>
<evidence type="ECO:0000313" key="3">
    <source>
        <dbReference type="Proteomes" id="UP000799764"/>
    </source>
</evidence>
<dbReference type="Proteomes" id="UP000799764">
    <property type="component" value="Unassembled WGS sequence"/>
</dbReference>
<accession>A0A9P4PJB7</accession>
<organism evidence="2 3">
    <name type="scientific">Karstenula rhodostoma CBS 690.94</name>
    <dbReference type="NCBI Taxonomy" id="1392251"/>
    <lineage>
        <taxon>Eukaryota</taxon>
        <taxon>Fungi</taxon>
        <taxon>Dikarya</taxon>
        <taxon>Ascomycota</taxon>
        <taxon>Pezizomycotina</taxon>
        <taxon>Dothideomycetes</taxon>
        <taxon>Pleosporomycetidae</taxon>
        <taxon>Pleosporales</taxon>
        <taxon>Massarineae</taxon>
        <taxon>Didymosphaeriaceae</taxon>
        <taxon>Karstenula</taxon>
    </lineage>
</organism>
<sequence length="250" mass="27442">MSKRNSEGEVLSNKLAVGLAKFQQQQFAALFGDSAPPAAESHDTQPVEQASTADLKGDGDDESFGLGAIVPKDVRDGSFINRMPTSHERLLENLIGKKAAKAHLASKQKHAATVKPQNPVKPTPTKEESDEEEGRSASFKSKRQRRANPPLAKQEESDDEDEESRALSVRSKKLKTNPQSPEIGEKDEAMANGPEDELVEEKAEDVKKHKPVSRPPKAKPTSYLDEILGEKAKKKNKKKKVEGVNEKTDD</sequence>
<protein>
    <submittedName>
        <fullName evidence="2">Uncharacterized protein</fullName>
    </submittedName>
</protein>
<dbReference type="InterPro" id="IPR021641">
    <property type="entry name" value="DUF3245"/>
</dbReference>
<keyword evidence="3" id="KW-1185">Reference proteome</keyword>
<reference evidence="2" key="1">
    <citation type="journal article" date="2020" name="Stud. Mycol.">
        <title>101 Dothideomycetes genomes: a test case for predicting lifestyles and emergence of pathogens.</title>
        <authorList>
            <person name="Haridas S."/>
            <person name="Albert R."/>
            <person name="Binder M."/>
            <person name="Bloem J."/>
            <person name="Labutti K."/>
            <person name="Salamov A."/>
            <person name="Andreopoulos B."/>
            <person name="Baker S."/>
            <person name="Barry K."/>
            <person name="Bills G."/>
            <person name="Bluhm B."/>
            <person name="Cannon C."/>
            <person name="Castanera R."/>
            <person name="Culley D."/>
            <person name="Daum C."/>
            <person name="Ezra D."/>
            <person name="Gonzalez J."/>
            <person name="Henrissat B."/>
            <person name="Kuo A."/>
            <person name="Liang C."/>
            <person name="Lipzen A."/>
            <person name="Lutzoni F."/>
            <person name="Magnuson J."/>
            <person name="Mondo S."/>
            <person name="Nolan M."/>
            <person name="Ohm R."/>
            <person name="Pangilinan J."/>
            <person name="Park H.-J."/>
            <person name="Ramirez L."/>
            <person name="Alfaro M."/>
            <person name="Sun H."/>
            <person name="Tritt A."/>
            <person name="Yoshinaga Y."/>
            <person name="Zwiers L.-H."/>
            <person name="Turgeon B."/>
            <person name="Goodwin S."/>
            <person name="Spatafora J."/>
            <person name="Crous P."/>
            <person name="Grigoriev I."/>
        </authorList>
    </citation>
    <scope>NUCLEOTIDE SEQUENCE</scope>
    <source>
        <strain evidence="2">CBS 690.94</strain>
    </source>
</reference>